<feature type="transmembrane region" description="Helical" evidence="5">
    <location>
        <begin position="23"/>
        <end position="52"/>
    </location>
</feature>
<evidence type="ECO:0000256" key="5">
    <source>
        <dbReference type="RuleBase" id="RU363041"/>
    </source>
</evidence>
<dbReference type="AlphaFoldDB" id="E4RRQ4"/>
<keyword evidence="2 5" id="KW-0812">Transmembrane</keyword>
<feature type="transmembrane region" description="Helical" evidence="5">
    <location>
        <begin position="227"/>
        <end position="250"/>
    </location>
</feature>
<dbReference type="KEGG" id="lby:Lbys_0975"/>
<protein>
    <recommendedName>
        <fullName evidence="5">Probable membrane transporter protein</fullName>
    </recommendedName>
</protein>
<keyword evidence="3 5" id="KW-1133">Transmembrane helix</keyword>
<dbReference type="InterPro" id="IPR002781">
    <property type="entry name" value="TM_pro_TauE-like"/>
</dbReference>
<evidence type="ECO:0000256" key="3">
    <source>
        <dbReference type="ARBA" id="ARBA00022989"/>
    </source>
</evidence>
<feature type="transmembrane region" description="Helical" evidence="5">
    <location>
        <begin position="165"/>
        <end position="195"/>
    </location>
</feature>
<reference evidence="6 7" key="2">
    <citation type="journal article" date="2011" name="Stand. Genomic Sci.">
        <title>Complete genome sequence of Leadbetterella byssophila type strain (4M15).</title>
        <authorList>
            <person name="Abt B."/>
            <person name="Teshima H."/>
            <person name="Lucas S."/>
            <person name="Lapidus A."/>
            <person name="Del Rio T.G."/>
            <person name="Nolan M."/>
            <person name="Tice H."/>
            <person name="Cheng J.F."/>
            <person name="Pitluck S."/>
            <person name="Liolios K."/>
            <person name="Pagani I."/>
            <person name="Ivanova N."/>
            <person name="Mavromatis K."/>
            <person name="Pati A."/>
            <person name="Tapia R."/>
            <person name="Han C."/>
            <person name="Goodwin L."/>
            <person name="Chen A."/>
            <person name="Palaniappan K."/>
            <person name="Land M."/>
            <person name="Hauser L."/>
            <person name="Chang Y.J."/>
            <person name="Jeffries C.D."/>
            <person name="Rohde M."/>
            <person name="Goker M."/>
            <person name="Tindall B.J."/>
            <person name="Detter J.C."/>
            <person name="Woyke T."/>
            <person name="Bristow J."/>
            <person name="Eisen J.A."/>
            <person name="Markowitz V."/>
            <person name="Hugenholtz P."/>
            <person name="Klenk H.P."/>
            <person name="Kyrpides N.C."/>
        </authorList>
    </citation>
    <scope>NUCLEOTIDE SEQUENCE [LARGE SCALE GENOMIC DNA]</scope>
    <source>
        <strain evidence="7">DSM 17132 / JCM 16389 / KACC 11308 / NBRC 106382 / 4M15</strain>
    </source>
</reference>
<keyword evidence="7" id="KW-1185">Reference proteome</keyword>
<feature type="transmembrane region" description="Helical" evidence="5">
    <location>
        <begin position="202"/>
        <end position="221"/>
    </location>
</feature>
<dbReference type="eggNOG" id="COG0730">
    <property type="taxonomic scope" value="Bacteria"/>
</dbReference>
<feature type="transmembrane region" description="Helical" evidence="5">
    <location>
        <begin position="59"/>
        <end position="80"/>
    </location>
</feature>
<dbReference type="InterPro" id="IPR051598">
    <property type="entry name" value="TSUP/Inactive_protease-like"/>
</dbReference>
<dbReference type="GO" id="GO:0005886">
    <property type="term" value="C:plasma membrane"/>
    <property type="evidence" value="ECO:0007669"/>
    <property type="project" value="UniProtKB-SubCell"/>
</dbReference>
<evidence type="ECO:0000313" key="6">
    <source>
        <dbReference type="EMBL" id="ADQ16710.1"/>
    </source>
</evidence>
<sequence length="281" mass="29919">MSTNVSLSIVNCQLSTVNFMEGYLASIFIGISLGLIGGGGSILTVPVLVYLFSVDAVLATAYSLFIVGTTSVVGSFSYFQKGLVNIKTAVVFGIPSIASVFLTRAFIVPAIPNEIFSVGNFTVTKSILLMLLFALLMIFASYSMIKKDKKTCDEEPQKQQFNYPLILIEGTVVGVLTGLVGAGGGFLIIPALVILSKLPMKEAVGTSLVIIAAKSLIGFFGESGETVIDWLFLSKVIAFAIVGIFIGMALSKKIDGSKLKPAFGWFVLVIGIYIIIKETLL</sequence>
<evidence type="ECO:0000313" key="7">
    <source>
        <dbReference type="Proteomes" id="UP000007435"/>
    </source>
</evidence>
<comment type="subcellular location">
    <subcellularLocation>
        <location evidence="5">Cell membrane</location>
        <topology evidence="5">Multi-pass membrane protein</topology>
    </subcellularLocation>
    <subcellularLocation>
        <location evidence="1">Membrane</location>
        <topology evidence="1">Multi-pass membrane protein</topology>
    </subcellularLocation>
</comment>
<keyword evidence="5" id="KW-1003">Cell membrane</keyword>
<dbReference type="HOGENOM" id="CLU_045498_5_0_10"/>
<feature type="transmembrane region" description="Helical" evidence="5">
    <location>
        <begin position="86"/>
        <end position="107"/>
    </location>
</feature>
<organism evidence="6 7">
    <name type="scientific">Leadbetterella byssophila (strain DSM 17132 / JCM 16389 / KACC 11308 / NBRC 106382 / 4M15)</name>
    <dbReference type="NCBI Taxonomy" id="649349"/>
    <lineage>
        <taxon>Bacteria</taxon>
        <taxon>Pseudomonadati</taxon>
        <taxon>Bacteroidota</taxon>
        <taxon>Cytophagia</taxon>
        <taxon>Cytophagales</taxon>
        <taxon>Leadbetterellaceae</taxon>
        <taxon>Leadbetterella</taxon>
    </lineage>
</organism>
<dbReference type="PANTHER" id="PTHR43701">
    <property type="entry name" value="MEMBRANE TRANSPORTER PROTEIN MJ0441-RELATED"/>
    <property type="match status" value="1"/>
</dbReference>
<feature type="transmembrane region" description="Helical" evidence="5">
    <location>
        <begin position="262"/>
        <end position="280"/>
    </location>
</feature>
<dbReference type="EMBL" id="CP002305">
    <property type="protein sequence ID" value="ADQ16710.1"/>
    <property type="molecule type" value="Genomic_DNA"/>
</dbReference>
<gene>
    <name evidence="6" type="ordered locus">Lbys_0975</name>
</gene>
<comment type="similarity">
    <text evidence="5">Belongs to the 4-toluene sulfonate uptake permease (TSUP) (TC 2.A.102) family.</text>
</comment>
<name>E4RRQ4_LEAB4</name>
<dbReference type="Pfam" id="PF01925">
    <property type="entry name" value="TauE"/>
    <property type="match status" value="1"/>
</dbReference>
<reference key="1">
    <citation type="submission" date="2010-11" db="EMBL/GenBank/DDBJ databases">
        <title>The complete genome of Leadbetterella byssophila DSM 17132.</title>
        <authorList>
            <consortium name="US DOE Joint Genome Institute (JGI-PGF)"/>
            <person name="Lucas S."/>
            <person name="Copeland A."/>
            <person name="Lapidus A."/>
            <person name="Glavina del Rio T."/>
            <person name="Dalin E."/>
            <person name="Tice H."/>
            <person name="Bruce D."/>
            <person name="Goodwin L."/>
            <person name="Pitluck S."/>
            <person name="Kyrpides N."/>
            <person name="Mavromatis K."/>
            <person name="Ivanova N."/>
            <person name="Teshima H."/>
            <person name="Brettin T."/>
            <person name="Detter J.C."/>
            <person name="Han C."/>
            <person name="Tapia R."/>
            <person name="Land M."/>
            <person name="Hauser L."/>
            <person name="Markowitz V."/>
            <person name="Cheng J.-F."/>
            <person name="Hugenholtz P."/>
            <person name="Woyke T."/>
            <person name="Wu D."/>
            <person name="Tindall B."/>
            <person name="Pomrenke H.G."/>
            <person name="Brambilla E."/>
            <person name="Klenk H.-P."/>
            <person name="Eisen J.A."/>
        </authorList>
    </citation>
    <scope>NUCLEOTIDE SEQUENCE [LARGE SCALE GENOMIC DNA]</scope>
    <source>
        <strain>DSM 17132</strain>
    </source>
</reference>
<evidence type="ECO:0000256" key="2">
    <source>
        <dbReference type="ARBA" id="ARBA00022692"/>
    </source>
</evidence>
<dbReference type="STRING" id="649349.Lbys_0975"/>
<evidence type="ECO:0000256" key="1">
    <source>
        <dbReference type="ARBA" id="ARBA00004141"/>
    </source>
</evidence>
<dbReference type="PANTHER" id="PTHR43701:SF2">
    <property type="entry name" value="MEMBRANE TRANSPORTER PROTEIN YJNA-RELATED"/>
    <property type="match status" value="1"/>
</dbReference>
<accession>E4RRQ4</accession>
<dbReference type="Proteomes" id="UP000007435">
    <property type="component" value="Chromosome"/>
</dbReference>
<keyword evidence="4 5" id="KW-0472">Membrane</keyword>
<evidence type="ECO:0000256" key="4">
    <source>
        <dbReference type="ARBA" id="ARBA00023136"/>
    </source>
</evidence>
<proteinExistence type="inferred from homology"/>
<feature type="transmembrane region" description="Helical" evidence="5">
    <location>
        <begin position="127"/>
        <end position="145"/>
    </location>
</feature>